<evidence type="ECO:0000256" key="5">
    <source>
        <dbReference type="ARBA" id="ARBA00022485"/>
    </source>
</evidence>
<dbReference type="SMART" id="SM00986">
    <property type="entry name" value="UDG"/>
    <property type="match status" value="1"/>
</dbReference>
<evidence type="ECO:0000256" key="3">
    <source>
        <dbReference type="ARBA" id="ARBA00012030"/>
    </source>
</evidence>
<dbReference type="Gene3D" id="3.40.470.10">
    <property type="entry name" value="Uracil-DNA glycosylase-like domain"/>
    <property type="match status" value="1"/>
</dbReference>
<keyword evidence="11" id="KW-0234">DNA repair</keyword>
<evidence type="ECO:0000256" key="9">
    <source>
        <dbReference type="ARBA" id="ARBA00023004"/>
    </source>
</evidence>
<keyword evidence="8" id="KW-0378">Hydrolase</keyword>
<proteinExistence type="inferred from homology"/>
<evidence type="ECO:0000259" key="12">
    <source>
        <dbReference type="SMART" id="SM00986"/>
    </source>
</evidence>
<dbReference type="InterPro" id="IPR005273">
    <property type="entry name" value="Ura-DNA_glyco_family4"/>
</dbReference>
<protein>
    <recommendedName>
        <fullName evidence="4">Type-4 uracil-DNA glycosylase</fullName>
        <ecNumber evidence="3">3.2.2.27</ecNumber>
    </recommendedName>
</protein>
<comment type="catalytic activity">
    <reaction evidence="1">
        <text>Hydrolyzes single-stranded DNA or mismatched double-stranded DNA and polynucleotides, releasing free uracil.</text>
        <dbReference type="EC" id="3.2.2.27"/>
    </reaction>
</comment>
<feature type="non-terminal residue" evidence="13">
    <location>
        <position position="1"/>
    </location>
</feature>
<keyword evidence="10" id="KW-0411">Iron-sulfur</keyword>
<dbReference type="AlphaFoldDB" id="A0A382NN13"/>
<organism evidence="13">
    <name type="scientific">marine metagenome</name>
    <dbReference type="NCBI Taxonomy" id="408172"/>
    <lineage>
        <taxon>unclassified sequences</taxon>
        <taxon>metagenomes</taxon>
        <taxon>ecological metagenomes</taxon>
    </lineage>
</organism>
<dbReference type="EMBL" id="UINC01101133">
    <property type="protein sequence ID" value="SVC61705.1"/>
    <property type="molecule type" value="Genomic_DNA"/>
</dbReference>
<evidence type="ECO:0000256" key="10">
    <source>
        <dbReference type="ARBA" id="ARBA00023014"/>
    </source>
</evidence>
<dbReference type="InterPro" id="IPR005122">
    <property type="entry name" value="Uracil-DNA_glycosylase-like"/>
</dbReference>
<dbReference type="EC" id="3.2.2.27" evidence="3"/>
<sequence length="177" mass="19883">QQICECTKCELGHTRQRFVFGSGDPNADILFVGEAPGADEDRAGEPFVGAAGQLLTKIIEAMGMKREDVFICNVLKCRPPNNRDPLPEEVASCEPYLKEQIRMVAPKVICCLGKFASQALLRSQSSLSRMRGQQHEYEGIPLVVTYHPAALLRNAAYKRDTWEDVKWVRRIYDGVEL</sequence>
<dbReference type="GO" id="GO:0006281">
    <property type="term" value="P:DNA repair"/>
    <property type="evidence" value="ECO:0007669"/>
    <property type="project" value="UniProtKB-KW"/>
</dbReference>
<dbReference type="GO" id="GO:0004844">
    <property type="term" value="F:uracil DNA N-glycosylase activity"/>
    <property type="evidence" value="ECO:0007669"/>
    <property type="project" value="UniProtKB-EC"/>
</dbReference>
<evidence type="ECO:0000256" key="11">
    <source>
        <dbReference type="ARBA" id="ARBA00023204"/>
    </source>
</evidence>
<feature type="domain" description="Uracil-DNA glycosylase-like" evidence="12">
    <location>
        <begin position="20"/>
        <end position="166"/>
    </location>
</feature>
<keyword evidence="9" id="KW-0408">Iron</keyword>
<dbReference type="InterPro" id="IPR051536">
    <property type="entry name" value="UDG_Type-4/5"/>
</dbReference>
<dbReference type="PANTHER" id="PTHR33693:SF1">
    <property type="entry name" value="TYPE-4 URACIL-DNA GLYCOSYLASE"/>
    <property type="match status" value="1"/>
</dbReference>
<evidence type="ECO:0000256" key="6">
    <source>
        <dbReference type="ARBA" id="ARBA00022723"/>
    </source>
</evidence>
<evidence type="ECO:0000256" key="7">
    <source>
        <dbReference type="ARBA" id="ARBA00022763"/>
    </source>
</evidence>
<evidence type="ECO:0000256" key="8">
    <source>
        <dbReference type="ARBA" id="ARBA00022801"/>
    </source>
</evidence>
<dbReference type="GO" id="GO:0051539">
    <property type="term" value="F:4 iron, 4 sulfur cluster binding"/>
    <property type="evidence" value="ECO:0007669"/>
    <property type="project" value="UniProtKB-KW"/>
</dbReference>
<dbReference type="NCBIfam" id="TIGR00758">
    <property type="entry name" value="UDG_fam4"/>
    <property type="match status" value="1"/>
</dbReference>
<reference evidence="13" key="1">
    <citation type="submission" date="2018-05" db="EMBL/GenBank/DDBJ databases">
        <authorList>
            <person name="Lanie J.A."/>
            <person name="Ng W.-L."/>
            <person name="Kazmierczak K.M."/>
            <person name="Andrzejewski T.M."/>
            <person name="Davidsen T.M."/>
            <person name="Wayne K.J."/>
            <person name="Tettelin H."/>
            <person name="Glass J.I."/>
            <person name="Rusch D."/>
            <person name="Podicherti R."/>
            <person name="Tsui H.-C.T."/>
            <person name="Winkler M.E."/>
        </authorList>
    </citation>
    <scope>NUCLEOTIDE SEQUENCE</scope>
</reference>
<accession>A0A382NN13</accession>
<dbReference type="InterPro" id="IPR036895">
    <property type="entry name" value="Uracil-DNA_glycosylase-like_sf"/>
</dbReference>
<evidence type="ECO:0000256" key="2">
    <source>
        <dbReference type="ARBA" id="ARBA00006521"/>
    </source>
</evidence>
<dbReference type="Pfam" id="PF03167">
    <property type="entry name" value="UDG"/>
    <property type="match status" value="1"/>
</dbReference>
<dbReference type="SUPFAM" id="SSF52141">
    <property type="entry name" value="Uracil-DNA glycosylase-like"/>
    <property type="match status" value="1"/>
</dbReference>
<dbReference type="SMART" id="SM00987">
    <property type="entry name" value="UreE_C"/>
    <property type="match status" value="1"/>
</dbReference>
<evidence type="ECO:0000256" key="1">
    <source>
        <dbReference type="ARBA" id="ARBA00001400"/>
    </source>
</evidence>
<keyword evidence="5" id="KW-0004">4Fe-4S</keyword>
<evidence type="ECO:0000256" key="4">
    <source>
        <dbReference type="ARBA" id="ARBA00019403"/>
    </source>
</evidence>
<evidence type="ECO:0000313" key="13">
    <source>
        <dbReference type="EMBL" id="SVC61705.1"/>
    </source>
</evidence>
<dbReference type="CDD" id="cd10030">
    <property type="entry name" value="UDG-F4_TTUDGA_SPO1dp_like"/>
    <property type="match status" value="1"/>
</dbReference>
<comment type="similarity">
    <text evidence="2">Belongs to the uracil-DNA glycosylase (UDG) superfamily. Type 4 (UDGa) family.</text>
</comment>
<gene>
    <name evidence="13" type="ORF">METZ01_LOCUS314559</name>
</gene>
<keyword evidence="6" id="KW-0479">Metal-binding</keyword>
<keyword evidence="7" id="KW-0227">DNA damage</keyword>
<dbReference type="PANTHER" id="PTHR33693">
    <property type="entry name" value="TYPE-5 URACIL-DNA GLYCOSYLASE"/>
    <property type="match status" value="1"/>
</dbReference>
<name>A0A382NN13_9ZZZZ</name>
<dbReference type="GO" id="GO:0046872">
    <property type="term" value="F:metal ion binding"/>
    <property type="evidence" value="ECO:0007669"/>
    <property type="project" value="UniProtKB-KW"/>
</dbReference>